<comment type="caution">
    <text evidence="1">The sequence shown here is derived from an EMBL/GenBank/DDBJ whole genome shotgun (WGS) entry which is preliminary data.</text>
</comment>
<dbReference type="Proteomes" id="UP001215598">
    <property type="component" value="Unassembled WGS sequence"/>
</dbReference>
<sequence>MYQNPSIWWNIAYMDIETGVASEVIRPNLEIPKHHLSTSLAYPIGVSFCDMGFAALFLRDGELAAAKALFMECLLKFNYVSEEGVTYCLERMASLDSGMFSLEETLRWAWIYFAHSRRVKERVGTAHSLRCLGQIFLKHGDEETALSLFRVALEEFSVMGVHRWRADCMMRIAEIFEHHADVGKPPL</sequence>
<keyword evidence="2" id="KW-1185">Reference proteome</keyword>
<dbReference type="EMBL" id="JARKIB010000016">
    <property type="protein sequence ID" value="KAJ7770737.1"/>
    <property type="molecule type" value="Genomic_DNA"/>
</dbReference>
<gene>
    <name evidence="1" type="ORF">B0H16DRAFT_1715391</name>
</gene>
<proteinExistence type="predicted"/>
<evidence type="ECO:0000313" key="1">
    <source>
        <dbReference type="EMBL" id="KAJ7770737.1"/>
    </source>
</evidence>
<name>A0AAD7NQT6_9AGAR</name>
<protein>
    <submittedName>
        <fullName evidence="1">Uncharacterized protein</fullName>
    </submittedName>
</protein>
<organism evidence="1 2">
    <name type="scientific">Mycena metata</name>
    <dbReference type="NCBI Taxonomy" id="1033252"/>
    <lineage>
        <taxon>Eukaryota</taxon>
        <taxon>Fungi</taxon>
        <taxon>Dikarya</taxon>
        <taxon>Basidiomycota</taxon>
        <taxon>Agaricomycotina</taxon>
        <taxon>Agaricomycetes</taxon>
        <taxon>Agaricomycetidae</taxon>
        <taxon>Agaricales</taxon>
        <taxon>Marasmiineae</taxon>
        <taxon>Mycenaceae</taxon>
        <taxon>Mycena</taxon>
    </lineage>
</organism>
<accession>A0AAD7NQT6</accession>
<dbReference type="AlphaFoldDB" id="A0AAD7NQT6"/>
<evidence type="ECO:0000313" key="2">
    <source>
        <dbReference type="Proteomes" id="UP001215598"/>
    </source>
</evidence>
<reference evidence="1" key="1">
    <citation type="submission" date="2023-03" db="EMBL/GenBank/DDBJ databases">
        <title>Massive genome expansion in bonnet fungi (Mycena s.s.) driven by repeated elements and novel gene families across ecological guilds.</title>
        <authorList>
            <consortium name="Lawrence Berkeley National Laboratory"/>
            <person name="Harder C.B."/>
            <person name="Miyauchi S."/>
            <person name="Viragh M."/>
            <person name="Kuo A."/>
            <person name="Thoen E."/>
            <person name="Andreopoulos B."/>
            <person name="Lu D."/>
            <person name="Skrede I."/>
            <person name="Drula E."/>
            <person name="Henrissat B."/>
            <person name="Morin E."/>
            <person name="Kohler A."/>
            <person name="Barry K."/>
            <person name="LaButti K."/>
            <person name="Morin E."/>
            <person name="Salamov A."/>
            <person name="Lipzen A."/>
            <person name="Mereny Z."/>
            <person name="Hegedus B."/>
            <person name="Baldrian P."/>
            <person name="Stursova M."/>
            <person name="Weitz H."/>
            <person name="Taylor A."/>
            <person name="Grigoriev I.V."/>
            <person name="Nagy L.G."/>
            <person name="Martin F."/>
            <person name="Kauserud H."/>
        </authorList>
    </citation>
    <scope>NUCLEOTIDE SEQUENCE</scope>
    <source>
        <strain evidence="1">CBHHK182m</strain>
    </source>
</reference>